<dbReference type="Proteomes" id="UP000094112">
    <property type="component" value="Unassembled WGS sequence"/>
</dbReference>
<keyword evidence="1" id="KW-0812">Transmembrane</keyword>
<evidence type="ECO:0000259" key="2">
    <source>
        <dbReference type="Pfam" id="PF07950"/>
    </source>
</evidence>
<dbReference type="AlphaFoldDB" id="A0A1E3P2F9"/>
<gene>
    <name evidence="3" type="ORF">WICANDRAFT_91431</name>
</gene>
<name>A0A1E3P2F9_WICAA</name>
<evidence type="ECO:0000256" key="1">
    <source>
        <dbReference type="SAM" id="Phobius"/>
    </source>
</evidence>
<evidence type="ECO:0000313" key="3">
    <source>
        <dbReference type="EMBL" id="ODQ59666.1"/>
    </source>
</evidence>
<dbReference type="OrthoDB" id="10259513at2759"/>
<dbReference type="GO" id="GO:0005741">
    <property type="term" value="C:mitochondrial outer membrane"/>
    <property type="evidence" value="ECO:0007669"/>
    <property type="project" value="TreeGrafter"/>
</dbReference>
<dbReference type="PANTHER" id="PTHR38409:SF1">
    <property type="entry name" value="MITOCHONDRIAL ADAPTER PROTEIN MCP1"/>
    <property type="match status" value="1"/>
</dbReference>
<dbReference type="InterPro" id="IPR039960">
    <property type="entry name" value="MCP1"/>
</dbReference>
<feature type="transmembrane region" description="Helical" evidence="1">
    <location>
        <begin position="198"/>
        <end position="216"/>
    </location>
</feature>
<proteinExistence type="predicted"/>
<keyword evidence="1" id="KW-1133">Transmembrane helix</keyword>
<dbReference type="Pfam" id="PF07950">
    <property type="entry name" value="MCP1_TM"/>
    <property type="match status" value="1"/>
</dbReference>
<dbReference type="GeneID" id="30203543"/>
<feature type="domain" description="Mitochondrial adapter protein MCP1 transmembrane" evidence="2">
    <location>
        <begin position="122"/>
        <end position="198"/>
    </location>
</feature>
<organism evidence="3 4">
    <name type="scientific">Wickerhamomyces anomalus (strain ATCC 58044 / CBS 1984 / NCYC 433 / NRRL Y-366-8)</name>
    <name type="common">Yeast</name>
    <name type="synonym">Hansenula anomala</name>
    <dbReference type="NCBI Taxonomy" id="683960"/>
    <lineage>
        <taxon>Eukaryota</taxon>
        <taxon>Fungi</taxon>
        <taxon>Dikarya</taxon>
        <taxon>Ascomycota</taxon>
        <taxon>Saccharomycotina</taxon>
        <taxon>Saccharomycetes</taxon>
        <taxon>Phaffomycetales</taxon>
        <taxon>Wickerhamomycetaceae</taxon>
        <taxon>Wickerhamomyces</taxon>
    </lineage>
</organism>
<dbReference type="RefSeq" id="XP_019038873.1">
    <property type="nucleotide sequence ID" value="XM_019186297.1"/>
</dbReference>
<sequence>MLSMSRTIYQGSGLENILVWGSLSLHVLSGITLRILRNRRYREKYGGSKALDNKLKRKRRNSQLDKDTISKSYDGEVSVNDDSEVGLMGGITNFFGFGFRKSYLFRKFGLSPLQATGYLSVPLVAYHALQTRIVPLLVEGDSSYISLDYISYIFNDVRHTSGPILNWIVYPSLIGFTTYHIISGWMKWLNVKSLTKRKIGAGLVNLISLIGIYSIYSLSKVDTNITVAKFVQKQFDLYIDRFYLKF</sequence>
<dbReference type="EMBL" id="KV454210">
    <property type="protein sequence ID" value="ODQ59666.1"/>
    <property type="molecule type" value="Genomic_DNA"/>
</dbReference>
<dbReference type="GO" id="GO:0055088">
    <property type="term" value="P:lipid homeostasis"/>
    <property type="evidence" value="ECO:0007669"/>
    <property type="project" value="InterPro"/>
</dbReference>
<keyword evidence="4" id="KW-1185">Reference proteome</keyword>
<keyword evidence="1" id="KW-0472">Membrane</keyword>
<dbReference type="PANTHER" id="PTHR38409">
    <property type="entry name" value="MDM10-COMPLEMENTING PROTEIN 1"/>
    <property type="match status" value="1"/>
</dbReference>
<reference evidence="3 4" key="1">
    <citation type="journal article" date="2016" name="Proc. Natl. Acad. Sci. U.S.A.">
        <title>Comparative genomics of biotechnologically important yeasts.</title>
        <authorList>
            <person name="Riley R."/>
            <person name="Haridas S."/>
            <person name="Wolfe K.H."/>
            <person name="Lopes M.R."/>
            <person name="Hittinger C.T."/>
            <person name="Goeker M."/>
            <person name="Salamov A.A."/>
            <person name="Wisecaver J.H."/>
            <person name="Long T.M."/>
            <person name="Calvey C.H."/>
            <person name="Aerts A.L."/>
            <person name="Barry K.W."/>
            <person name="Choi C."/>
            <person name="Clum A."/>
            <person name="Coughlan A.Y."/>
            <person name="Deshpande S."/>
            <person name="Douglass A.P."/>
            <person name="Hanson S.J."/>
            <person name="Klenk H.-P."/>
            <person name="LaButti K.M."/>
            <person name="Lapidus A."/>
            <person name="Lindquist E.A."/>
            <person name="Lipzen A.M."/>
            <person name="Meier-Kolthoff J.P."/>
            <person name="Ohm R.A."/>
            <person name="Otillar R.P."/>
            <person name="Pangilinan J.L."/>
            <person name="Peng Y."/>
            <person name="Rokas A."/>
            <person name="Rosa C.A."/>
            <person name="Scheuner C."/>
            <person name="Sibirny A.A."/>
            <person name="Slot J.C."/>
            <person name="Stielow J.B."/>
            <person name="Sun H."/>
            <person name="Kurtzman C.P."/>
            <person name="Blackwell M."/>
            <person name="Grigoriev I.V."/>
            <person name="Jeffries T.W."/>
        </authorList>
    </citation>
    <scope>NUCLEOTIDE SEQUENCE [LARGE SCALE GENOMIC DNA]</scope>
    <source>
        <strain evidence="4">ATCC 58044 / CBS 1984 / NCYC 433 / NRRL Y-366-8</strain>
    </source>
</reference>
<accession>A0A1E3P2F9</accession>
<evidence type="ECO:0000313" key="4">
    <source>
        <dbReference type="Proteomes" id="UP000094112"/>
    </source>
</evidence>
<dbReference type="InterPro" id="IPR012472">
    <property type="entry name" value="MCP1_TM"/>
</dbReference>
<dbReference type="GO" id="GO:0007005">
    <property type="term" value="P:mitochondrion organization"/>
    <property type="evidence" value="ECO:0007669"/>
    <property type="project" value="TreeGrafter"/>
</dbReference>
<protein>
    <recommendedName>
        <fullName evidence="2">Mitochondrial adapter protein MCP1 transmembrane domain-containing protein</fullName>
    </recommendedName>
</protein>
<feature type="transmembrane region" description="Helical" evidence="1">
    <location>
        <begin position="164"/>
        <end position="186"/>
    </location>
</feature>
<dbReference type="STRING" id="683960.A0A1E3P2F9"/>